<organism evidence="5 6">
    <name type="scientific">Geodia barretti</name>
    <name type="common">Barrett's horny sponge</name>
    <dbReference type="NCBI Taxonomy" id="519541"/>
    <lineage>
        <taxon>Eukaryota</taxon>
        <taxon>Metazoa</taxon>
        <taxon>Porifera</taxon>
        <taxon>Demospongiae</taxon>
        <taxon>Heteroscleromorpha</taxon>
        <taxon>Tetractinellida</taxon>
        <taxon>Astrophorina</taxon>
        <taxon>Geodiidae</taxon>
        <taxon>Geodia</taxon>
    </lineage>
</organism>
<dbReference type="SUPFAM" id="SSF50998">
    <property type="entry name" value="Quinoprotein alcohol dehydrogenase-like"/>
    <property type="match status" value="1"/>
</dbReference>
<keyword evidence="6" id="KW-1185">Reference proteome</keyword>
<feature type="compositionally biased region" description="Polar residues" evidence="3">
    <location>
        <begin position="172"/>
        <end position="183"/>
    </location>
</feature>
<dbReference type="InterPro" id="IPR055441">
    <property type="entry name" value="Beta-prop_WDR90_POC16_2nd"/>
</dbReference>
<dbReference type="AlphaFoldDB" id="A0AA35TFJ0"/>
<proteinExistence type="predicted"/>
<evidence type="ECO:0000313" key="5">
    <source>
        <dbReference type="EMBL" id="CAI8047360.1"/>
    </source>
</evidence>
<protein>
    <submittedName>
        <fullName evidence="5">WD repeat-containing protein 90</fullName>
    </submittedName>
</protein>
<feature type="domain" description="WDR90/POC16 second beta-propeller" evidence="4">
    <location>
        <begin position="8"/>
        <end position="129"/>
    </location>
</feature>
<dbReference type="InterPro" id="IPR050630">
    <property type="entry name" value="WD_repeat_EMAP"/>
</dbReference>
<evidence type="ECO:0000313" key="6">
    <source>
        <dbReference type="Proteomes" id="UP001174909"/>
    </source>
</evidence>
<dbReference type="PANTHER" id="PTHR13720:SF33">
    <property type="entry name" value="HELP DOMAIN-CONTAINING PROTEIN"/>
    <property type="match status" value="1"/>
</dbReference>
<feature type="region of interest" description="Disordered" evidence="3">
    <location>
        <begin position="138"/>
        <end position="183"/>
    </location>
</feature>
<keyword evidence="2" id="KW-0677">Repeat</keyword>
<gene>
    <name evidence="5" type="ORF">GBAR_LOCUS26170</name>
</gene>
<accession>A0AA35TFJ0</accession>
<feature type="region of interest" description="Disordered" evidence="3">
    <location>
        <begin position="202"/>
        <end position="248"/>
    </location>
</feature>
<evidence type="ECO:0000256" key="2">
    <source>
        <dbReference type="ARBA" id="ARBA00022737"/>
    </source>
</evidence>
<name>A0AA35TFJ0_GEOBA</name>
<feature type="compositionally biased region" description="Polar residues" evidence="3">
    <location>
        <begin position="266"/>
        <end position="276"/>
    </location>
</feature>
<sequence>MAPPSPNNSVSSAHLVMFSPATVDQLVVVTSSSEKEGGAALLKFSASNGQLLSQVSRVHRGVCSAISLTGGGRHILTAGDNSIKVWDYSMTLDLNFQVFIGHSEDISRLLITPDGRRIISTAAAIFFWDFLSPPPLPSSPSLPHPSHNTSLLSVSPRIGPPVPTNYEPLKSHQFTPLPSAPLNNENKSVRIALRNVTNTTTGEVGEWRTREEGEGVRGGKCEGVSGEEEESEEGSDDSSEEDEGEEGNEELIIEHSSTDEVHIEVQSGSDQSNLSEPSRDQQAVAARSAPVAERHYRPHPPRSSLATHLYVAPPNQVGVERRAVLGMSGRGRGNVVWQPTTGLFAYSSGCIVVVEDLSNSQQTHLTGHSEEISTLVVRGDGNALASSSHAHDSTPCEIRIWKLPANKCSKVLKFHSHAVTSMAFSRDDRFLLSLGDYHDNSLAVWSTYDYSLGVATSLSLPAHHLLWDPHTAYEFVSVGAGMSLCFWILEEGTGTHTLKVHEAEIPSDLVQGKEKSEVDFTAACYGQNNRLFIGSSIGVVSMWDTSQNQCVMFWKTIPNEIGAMWFSGGKLSVGSVSGSLALWSLGAEEGGRGREKVAPALSVSQETQLQLGSGIFSLSFDQDMKLGVAGCASGCVWYINWSEGTKVKLVCGHAQEVVGVATCSDGELLATACRDGSVRCGT</sequence>
<dbReference type="GO" id="GO:0005814">
    <property type="term" value="C:centriole"/>
    <property type="evidence" value="ECO:0007669"/>
    <property type="project" value="TreeGrafter"/>
</dbReference>
<comment type="caution">
    <text evidence="5">The sequence shown here is derived from an EMBL/GenBank/DDBJ whole genome shotgun (WGS) entry which is preliminary data.</text>
</comment>
<evidence type="ECO:0000256" key="3">
    <source>
        <dbReference type="SAM" id="MobiDB-lite"/>
    </source>
</evidence>
<evidence type="ECO:0000259" key="4">
    <source>
        <dbReference type="Pfam" id="PF23393"/>
    </source>
</evidence>
<dbReference type="Pfam" id="PF23393">
    <property type="entry name" value="Beta-prop_WDR90_POC16_2nd"/>
    <property type="match status" value="1"/>
</dbReference>
<dbReference type="Pfam" id="PF00400">
    <property type="entry name" value="WD40"/>
    <property type="match status" value="2"/>
</dbReference>
<dbReference type="SMART" id="SM00320">
    <property type="entry name" value="WD40"/>
    <property type="match status" value="8"/>
</dbReference>
<feature type="compositionally biased region" description="Acidic residues" evidence="3">
    <location>
        <begin position="225"/>
        <end position="248"/>
    </location>
</feature>
<feature type="compositionally biased region" description="Low complexity" evidence="3">
    <location>
        <begin position="144"/>
        <end position="153"/>
    </location>
</feature>
<dbReference type="PANTHER" id="PTHR13720">
    <property type="entry name" value="WD-40 REPEAT PROTEIN"/>
    <property type="match status" value="1"/>
</dbReference>
<dbReference type="Proteomes" id="UP001174909">
    <property type="component" value="Unassembled WGS sequence"/>
</dbReference>
<dbReference type="InterPro" id="IPR001680">
    <property type="entry name" value="WD40_rpt"/>
</dbReference>
<dbReference type="SUPFAM" id="SSF50978">
    <property type="entry name" value="WD40 repeat-like"/>
    <property type="match status" value="1"/>
</dbReference>
<dbReference type="EMBL" id="CASHTH010003627">
    <property type="protein sequence ID" value="CAI8047360.1"/>
    <property type="molecule type" value="Genomic_DNA"/>
</dbReference>
<dbReference type="InterPro" id="IPR036322">
    <property type="entry name" value="WD40_repeat_dom_sf"/>
</dbReference>
<feature type="region of interest" description="Disordered" evidence="3">
    <location>
        <begin position="264"/>
        <end position="305"/>
    </location>
</feature>
<feature type="compositionally biased region" description="Basic and acidic residues" evidence="3">
    <location>
        <begin position="205"/>
        <end position="220"/>
    </location>
</feature>
<dbReference type="InterPro" id="IPR011047">
    <property type="entry name" value="Quinoprotein_ADH-like_sf"/>
</dbReference>
<reference evidence="5" key="1">
    <citation type="submission" date="2023-03" db="EMBL/GenBank/DDBJ databases">
        <authorList>
            <person name="Steffen K."/>
            <person name="Cardenas P."/>
        </authorList>
    </citation>
    <scope>NUCLEOTIDE SEQUENCE</scope>
</reference>
<keyword evidence="1" id="KW-0853">WD repeat</keyword>
<dbReference type="Gene3D" id="2.130.10.10">
    <property type="entry name" value="YVTN repeat-like/Quinoprotein amine dehydrogenase"/>
    <property type="match status" value="3"/>
</dbReference>
<dbReference type="InterPro" id="IPR015943">
    <property type="entry name" value="WD40/YVTN_repeat-like_dom_sf"/>
</dbReference>
<evidence type="ECO:0000256" key="1">
    <source>
        <dbReference type="ARBA" id="ARBA00022574"/>
    </source>
</evidence>